<accession>A0AAE0WG44</accession>
<evidence type="ECO:0008006" key="6">
    <source>
        <dbReference type="Google" id="ProtNLM"/>
    </source>
</evidence>
<dbReference type="PANTHER" id="PTHR10622">
    <property type="entry name" value="HET DOMAIN-CONTAINING PROTEIN"/>
    <property type="match status" value="1"/>
</dbReference>
<dbReference type="InterPro" id="IPR027417">
    <property type="entry name" value="P-loop_NTPase"/>
</dbReference>
<organism evidence="4 5">
    <name type="scientific">Recurvomyces mirabilis</name>
    <dbReference type="NCBI Taxonomy" id="574656"/>
    <lineage>
        <taxon>Eukaryota</taxon>
        <taxon>Fungi</taxon>
        <taxon>Dikarya</taxon>
        <taxon>Ascomycota</taxon>
        <taxon>Pezizomycotina</taxon>
        <taxon>Dothideomycetes</taxon>
        <taxon>Dothideomycetidae</taxon>
        <taxon>Mycosphaerellales</taxon>
        <taxon>Teratosphaeriaceae</taxon>
        <taxon>Recurvomyces</taxon>
    </lineage>
</organism>
<dbReference type="Proteomes" id="UP001274830">
    <property type="component" value="Unassembled WGS sequence"/>
</dbReference>
<keyword evidence="5" id="KW-1185">Reference proteome</keyword>
<dbReference type="Gene3D" id="3.40.50.300">
    <property type="entry name" value="P-loop containing nucleotide triphosphate hydrolases"/>
    <property type="match status" value="1"/>
</dbReference>
<gene>
    <name evidence="4" type="ORF">LTR78_007445</name>
</gene>
<keyword evidence="1" id="KW-0677">Repeat</keyword>
<evidence type="ECO:0000313" key="5">
    <source>
        <dbReference type="Proteomes" id="UP001274830"/>
    </source>
</evidence>
<dbReference type="Pfam" id="PF24883">
    <property type="entry name" value="NPHP3_N"/>
    <property type="match status" value="1"/>
</dbReference>
<dbReference type="InterPro" id="IPR056884">
    <property type="entry name" value="NPHP3-like_N"/>
</dbReference>
<evidence type="ECO:0000259" key="3">
    <source>
        <dbReference type="Pfam" id="PF24883"/>
    </source>
</evidence>
<name>A0AAE0WG44_9PEZI</name>
<dbReference type="EMBL" id="JAUTXT010000031">
    <property type="protein sequence ID" value="KAK3672633.1"/>
    <property type="molecule type" value="Genomic_DNA"/>
</dbReference>
<dbReference type="PANTHER" id="PTHR10622:SF10">
    <property type="entry name" value="HET DOMAIN-CONTAINING PROTEIN"/>
    <property type="match status" value="1"/>
</dbReference>
<evidence type="ECO:0000259" key="2">
    <source>
        <dbReference type="Pfam" id="PF06985"/>
    </source>
</evidence>
<proteinExistence type="predicted"/>
<dbReference type="InterPro" id="IPR010730">
    <property type="entry name" value="HET"/>
</dbReference>
<feature type="domain" description="Heterokaryon incompatibility" evidence="2">
    <location>
        <begin position="29"/>
        <end position="84"/>
    </location>
</feature>
<dbReference type="Pfam" id="PF06985">
    <property type="entry name" value="HET"/>
    <property type="match status" value="1"/>
</dbReference>
<reference evidence="4" key="1">
    <citation type="submission" date="2023-07" db="EMBL/GenBank/DDBJ databases">
        <title>Black Yeasts Isolated from many extreme environments.</title>
        <authorList>
            <person name="Coleine C."/>
            <person name="Stajich J.E."/>
            <person name="Selbmann L."/>
        </authorList>
    </citation>
    <scope>NUCLEOTIDE SEQUENCE</scope>
    <source>
        <strain evidence="4">CCFEE 5485</strain>
    </source>
</reference>
<dbReference type="SUPFAM" id="SSF52540">
    <property type="entry name" value="P-loop containing nucleoside triphosphate hydrolases"/>
    <property type="match status" value="1"/>
</dbReference>
<comment type="caution">
    <text evidence="4">The sequence shown here is derived from an EMBL/GenBank/DDBJ whole genome shotgun (WGS) entry which is preliminary data.</text>
</comment>
<dbReference type="AlphaFoldDB" id="A0AAE0WG44"/>
<evidence type="ECO:0000313" key="4">
    <source>
        <dbReference type="EMBL" id="KAK3672633.1"/>
    </source>
</evidence>
<feature type="domain" description="Nephrocystin 3-like N-terminal" evidence="3">
    <location>
        <begin position="194"/>
        <end position="356"/>
    </location>
</feature>
<evidence type="ECO:0000256" key="1">
    <source>
        <dbReference type="ARBA" id="ARBA00022737"/>
    </source>
</evidence>
<sequence length="420" mass="47662">MAKQWGNNLSRCSRWRNTNGGGYQKVEAFATYVREHLAPIRWLWVDTCCINKDSAAELSEAINSMFDWYLEAELCLSYLADVETAEDGSGFEKSEWFTRGWTLQDDKLKWMDGRTTTRPEDTSYALYGAFDVTPGANYGEGHKGARHCLMAAVDHRVNEAAQQVEDYRKIVGWLSPPDPQTNHASARQRHEDKTGVWLLRCDQYTRWKAGALDHVWMYGKAGCGKTILRSTLVEDIRAYCQGEVNIGLAVFYFSFSDDQKQTYPDLMRSLVAQLGWKEPSLTILRQAYDKPNASVPGADELEKILCSSFETHDKVFLLLDALDECPEVGDIRQEMMQRIEGLAQRAANLKIFATSREQSDIRESMEILQVGHINIATRAVDTDIGKYVSSEMSRDRRLARFDLVSKTAIEKTIAQKGDGM</sequence>
<protein>
    <recommendedName>
        <fullName evidence="6">NACHT domain-containing protein</fullName>
    </recommendedName>
</protein>